<dbReference type="NCBIfam" id="TIGR02532">
    <property type="entry name" value="IV_pilin_GFxxxE"/>
    <property type="match status" value="1"/>
</dbReference>
<sequence length="169" mass="18782">MENGARRMIRRNGYTLIEMLITLSIVIAMLGGTLGLVRLVRTSSKHAGDAAIHRQEIRRLANDLRRDVASAGTIEVIESSLILKSADDSQITYELAPSAWISRIAESANAQPIASDRYLIDERSQVNFRLQPISDEDPEKEPSLVELTITLPDRPDQPIQILAAPRMPN</sequence>
<evidence type="ECO:0000256" key="1">
    <source>
        <dbReference type="SAM" id="Phobius"/>
    </source>
</evidence>
<gene>
    <name evidence="2" type="ORF">RBWH47_05525</name>
</gene>
<evidence type="ECO:0000313" key="2">
    <source>
        <dbReference type="EMBL" id="EGF29123.1"/>
    </source>
</evidence>
<comment type="caution">
    <text evidence="2">The sequence shown here is derived from an EMBL/GenBank/DDBJ whole genome shotgun (WGS) entry which is preliminary data.</text>
</comment>
<accession>F2AML1</accession>
<dbReference type="Proteomes" id="UP000006222">
    <property type="component" value="Unassembled WGS sequence"/>
</dbReference>
<feature type="transmembrane region" description="Helical" evidence="1">
    <location>
        <begin position="12"/>
        <end position="37"/>
    </location>
</feature>
<organism evidence="2 3">
    <name type="scientific">Rhodopirellula baltica WH47</name>
    <dbReference type="NCBI Taxonomy" id="991778"/>
    <lineage>
        <taxon>Bacteria</taxon>
        <taxon>Pseudomonadati</taxon>
        <taxon>Planctomycetota</taxon>
        <taxon>Planctomycetia</taxon>
        <taxon>Pirellulales</taxon>
        <taxon>Pirellulaceae</taxon>
        <taxon>Rhodopirellula</taxon>
    </lineage>
</organism>
<dbReference type="RefSeq" id="WP_007324878.1">
    <property type="nucleotide sequence ID" value="NZ_AFAR01000054.1"/>
</dbReference>
<dbReference type="InterPro" id="IPR012902">
    <property type="entry name" value="N_methyl_site"/>
</dbReference>
<evidence type="ECO:0000313" key="3">
    <source>
        <dbReference type="Proteomes" id="UP000006222"/>
    </source>
</evidence>
<dbReference type="AlphaFoldDB" id="F2AML1"/>
<keyword evidence="1" id="KW-0472">Membrane</keyword>
<evidence type="ECO:0008006" key="4">
    <source>
        <dbReference type="Google" id="ProtNLM"/>
    </source>
</evidence>
<dbReference type="PATRIC" id="fig|991778.3.peg.962"/>
<name>F2AML1_RHOBT</name>
<dbReference type="EMBL" id="AFAR01000054">
    <property type="protein sequence ID" value="EGF29123.1"/>
    <property type="molecule type" value="Genomic_DNA"/>
</dbReference>
<keyword evidence="1" id="KW-0812">Transmembrane</keyword>
<proteinExistence type="predicted"/>
<protein>
    <recommendedName>
        <fullName evidence="4">Type II secretion system protein</fullName>
    </recommendedName>
</protein>
<reference evidence="2 3" key="1">
    <citation type="journal article" date="2013" name="Mar. Genomics">
        <title>Expression of sulfatases in Rhodopirellula baltica and the diversity of sulfatases in the genus Rhodopirellula.</title>
        <authorList>
            <person name="Wegner C.E."/>
            <person name="Richter-Heitmann T."/>
            <person name="Klindworth A."/>
            <person name="Klockow C."/>
            <person name="Richter M."/>
            <person name="Achstetter T."/>
            <person name="Glockner F.O."/>
            <person name="Harder J."/>
        </authorList>
    </citation>
    <scope>NUCLEOTIDE SEQUENCE [LARGE SCALE GENOMIC DNA]</scope>
    <source>
        <strain evidence="2 3">WH47</strain>
    </source>
</reference>
<keyword evidence="1" id="KW-1133">Transmembrane helix</keyword>